<reference evidence="1 2" key="1">
    <citation type="submission" date="2019-03" db="EMBL/GenBank/DDBJ databases">
        <title>Deep-cultivation of Planctomycetes and their phenomic and genomic characterization uncovers novel biology.</title>
        <authorList>
            <person name="Wiegand S."/>
            <person name="Jogler M."/>
            <person name="Boedeker C."/>
            <person name="Pinto D."/>
            <person name="Vollmers J."/>
            <person name="Rivas-Marin E."/>
            <person name="Kohn T."/>
            <person name="Peeters S.H."/>
            <person name="Heuer A."/>
            <person name="Rast P."/>
            <person name="Oberbeckmann S."/>
            <person name="Bunk B."/>
            <person name="Jeske O."/>
            <person name="Meyerdierks A."/>
            <person name="Storesund J.E."/>
            <person name="Kallscheuer N."/>
            <person name="Luecker S."/>
            <person name="Lage O.M."/>
            <person name="Pohl T."/>
            <person name="Merkel B.J."/>
            <person name="Hornburger P."/>
            <person name="Mueller R.-W."/>
            <person name="Bruemmer F."/>
            <person name="Labrenz M."/>
            <person name="Spormann A.M."/>
            <person name="Op den Camp H."/>
            <person name="Overmann J."/>
            <person name="Amann R."/>
            <person name="Jetten M.S.M."/>
            <person name="Mascher T."/>
            <person name="Medema M.H."/>
            <person name="Devos D.P."/>
            <person name="Kaster A.-K."/>
            <person name="Ovreas L."/>
            <person name="Rohde M."/>
            <person name="Galperin M.Y."/>
            <person name="Jogler C."/>
        </authorList>
    </citation>
    <scope>NUCLEOTIDE SEQUENCE [LARGE SCALE GENOMIC DNA]</scope>
    <source>
        <strain evidence="1 2">V202</strain>
    </source>
</reference>
<dbReference type="RefSeq" id="WP_145178747.1">
    <property type="nucleotide sequence ID" value="NZ_CP037422.1"/>
</dbReference>
<dbReference type="AlphaFoldDB" id="A0A517X052"/>
<dbReference type="InterPro" id="IPR018777">
    <property type="entry name" value="Replication_initiator_prot_A"/>
</dbReference>
<name>A0A517X052_9PLAN</name>
<dbReference type="EMBL" id="CP037422">
    <property type="protein sequence ID" value="QDU10877.1"/>
    <property type="molecule type" value="Genomic_DNA"/>
</dbReference>
<dbReference type="Pfam" id="PF10134">
    <property type="entry name" value="RPA"/>
    <property type="match status" value="1"/>
</dbReference>
<evidence type="ECO:0000313" key="1">
    <source>
        <dbReference type="EMBL" id="QDU10877.1"/>
    </source>
</evidence>
<protein>
    <submittedName>
        <fullName evidence="1">Replication initiator protein A</fullName>
    </submittedName>
</protein>
<dbReference type="Proteomes" id="UP000318384">
    <property type="component" value="Chromosome"/>
</dbReference>
<organism evidence="1 2">
    <name type="scientific">Gimesia aquarii</name>
    <dbReference type="NCBI Taxonomy" id="2527964"/>
    <lineage>
        <taxon>Bacteria</taxon>
        <taxon>Pseudomonadati</taxon>
        <taxon>Planctomycetota</taxon>
        <taxon>Planctomycetia</taxon>
        <taxon>Planctomycetales</taxon>
        <taxon>Planctomycetaceae</taxon>
        <taxon>Gimesia</taxon>
    </lineage>
</organism>
<gene>
    <name evidence="1" type="ORF">V202x_42900</name>
</gene>
<keyword evidence="2" id="KW-1185">Reference proteome</keyword>
<accession>A0A517X052</accession>
<proteinExistence type="predicted"/>
<sequence>MNLISPAINGNVENSTRRFGKDELNLADWKIGVATYQQPVTDEGKKVDRHTTVISRSDGTCQQVIREAPSSVGLPTAADDDLLLALEYLTYREGFNADVIHFEPNELLKIMNCPANNHYRQRLKDSFERLVKVSVTYTDIWYDRKTQAVAPAFFTGVLAETKLVFRRGRPQQGSRPESYFQWVDSLFQSMKQGNLATIDLDLHFSLKLPGSRQLHRHLNKRRYGTRKYATYERDLKELACGHLGMQDCKDLKRNFHRSVQELIDVNYLSPDSVQYIKVRPGVWRVRFDFQAVSPVVPAPVALVQQFYKLWAGEVPPRIFDGELAHARELLDLHPETTIRQVLPNVVSTMKTEFPNAKSFGGARKYFDEALQSFSARQQKIERTEVDVQADTQKQAAFHEEQEQKRQLRGKRLAIWDELTEAQKSKLYEEAIQQATSAAVRARLVRGKADQHPATEVLALLVTKQNTPAGDSA</sequence>
<evidence type="ECO:0000313" key="2">
    <source>
        <dbReference type="Proteomes" id="UP000318384"/>
    </source>
</evidence>